<sequence>MTALSLITSTTSNNSFNFPENSTNNTLDCKELRIRRNQLSQIFDPVTLETIFNVSGVPYLVDNNINSFDRPESRSQIDARSL</sequence>
<dbReference type="Proteomes" id="UP000681967">
    <property type="component" value="Unassembled WGS sequence"/>
</dbReference>
<name>A0A8S3GVI7_9BILA</name>
<evidence type="ECO:0000313" key="4">
    <source>
        <dbReference type="Proteomes" id="UP000681967"/>
    </source>
</evidence>
<proteinExistence type="predicted"/>
<gene>
    <name evidence="1" type="ORF">BYL167_LOCUS77042</name>
    <name evidence="2" type="ORF">GIL414_LOCUS87545</name>
    <name evidence="3" type="ORF">GIL414_LOCUS87608</name>
</gene>
<organism evidence="1 4">
    <name type="scientific">Rotaria magnacalcarata</name>
    <dbReference type="NCBI Taxonomy" id="392030"/>
    <lineage>
        <taxon>Eukaryota</taxon>
        <taxon>Metazoa</taxon>
        <taxon>Spiralia</taxon>
        <taxon>Gnathifera</taxon>
        <taxon>Rotifera</taxon>
        <taxon>Eurotatoria</taxon>
        <taxon>Bdelloidea</taxon>
        <taxon>Philodinida</taxon>
        <taxon>Philodinidae</taxon>
        <taxon>Rotaria</taxon>
    </lineage>
</organism>
<evidence type="ECO:0000313" key="1">
    <source>
        <dbReference type="EMBL" id="CAF5170075.1"/>
    </source>
</evidence>
<feature type="non-terminal residue" evidence="1">
    <location>
        <position position="1"/>
    </location>
</feature>
<dbReference type="EMBL" id="CAJOBJ010380469">
    <property type="protein sequence ID" value="CAF5227244.1"/>
    <property type="molecule type" value="Genomic_DNA"/>
</dbReference>
<evidence type="ECO:0000313" key="3">
    <source>
        <dbReference type="EMBL" id="CAF5227367.1"/>
    </source>
</evidence>
<reference evidence="1" key="1">
    <citation type="submission" date="2021-02" db="EMBL/GenBank/DDBJ databases">
        <authorList>
            <person name="Nowell W R."/>
        </authorList>
    </citation>
    <scope>NUCLEOTIDE SEQUENCE</scope>
</reference>
<protein>
    <submittedName>
        <fullName evidence="1">Uncharacterized protein</fullName>
    </submittedName>
</protein>
<dbReference type="EMBL" id="CAJOBH010279534">
    <property type="protein sequence ID" value="CAF5170075.1"/>
    <property type="molecule type" value="Genomic_DNA"/>
</dbReference>
<dbReference type="AlphaFoldDB" id="A0A8S3GVI7"/>
<comment type="caution">
    <text evidence="1">The sequence shown here is derived from an EMBL/GenBank/DDBJ whole genome shotgun (WGS) entry which is preliminary data.</text>
</comment>
<accession>A0A8S3GVI7</accession>
<dbReference type="EMBL" id="CAJOBJ010380834">
    <property type="protein sequence ID" value="CAF5227367.1"/>
    <property type="molecule type" value="Genomic_DNA"/>
</dbReference>
<evidence type="ECO:0000313" key="2">
    <source>
        <dbReference type="EMBL" id="CAF5227244.1"/>
    </source>
</evidence>
<dbReference type="Proteomes" id="UP000681720">
    <property type="component" value="Unassembled WGS sequence"/>
</dbReference>